<evidence type="ECO:0000313" key="1">
    <source>
        <dbReference type="EMBL" id="KAK4370423.1"/>
    </source>
</evidence>
<keyword evidence="2" id="KW-1185">Reference proteome</keyword>
<reference evidence="1" key="1">
    <citation type="submission" date="2023-12" db="EMBL/GenBank/DDBJ databases">
        <title>Genome assembly of Anisodus tanguticus.</title>
        <authorList>
            <person name="Wang Y.-J."/>
        </authorList>
    </citation>
    <scope>NUCLEOTIDE SEQUENCE</scope>
    <source>
        <strain evidence="1">KB-2021</strain>
        <tissue evidence="1">Leaf</tissue>
    </source>
</reference>
<name>A0AAE1SG90_9SOLA</name>
<comment type="caution">
    <text evidence="1">The sequence shown here is derived from an EMBL/GenBank/DDBJ whole genome shotgun (WGS) entry which is preliminary data.</text>
</comment>
<protein>
    <submittedName>
        <fullName evidence="1">Uncharacterized protein</fullName>
    </submittedName>
</protein>
<organism evidence="1 2">
    <name type="scientific">Anisodus tanguticus</name>
    <dbReference type="NCBI Taxonomy" id="243964"/>
    <lineage>
        <taxon>Eukaryota</taxon>
        <taxon>Viridiplantae</taxon>
        <taxon>Streptophyta</taxon>
        <taxon>Embryophyta</taxon>
        <taxon>Tracheophyta</taxon>
        <taxon>Spermatophyta</taxon>
        <taxon>Magnoliopsida</taxon>
        <taxon>eudicotyledons</taxon>
        <taxon>Gunneridae</taxon>
        <taxon>Pentapetalae</taxon>
        <taxon>asterids</taxon>
        <taxon>lamiids</taxon>
        <taxon>Solanales</taxon>
        <taxon>Solanaceae</taxon>
        <taxon>Solanoideae</taxon>
        <taxon>Hyoscyameae</taxon>
        <taxon>Anisodus</taxon>
    </lineage>
</organism>
<dbReference type="EMBL" id="JAVYJV010000005">
    <property type="protein sequence ID" value="KAK4370423.1"/>
    <property type="molecule type" value="Genomic_DNA"/>
</dbReference>
<dbReference type="AlphaFoldDB" id="A0AAE1SG90"/>
<accession>A0AAE1SG90</accession>
<sequence length="67" mass="7528">MPVTLTTEIDSVAYKHSILANGQVSVYIQSEFKNVDMEEMFVPLSKRNDFAGTMISELCVKLSIPLF</sequence>
<evidence type="ECO:0000313" key="2">
    <source>
        <dbReference type="Proteomes" id="UP001291623"/>
    </source>
</evidence>
<dbReference type="Proteomes" id="UP001291623">
    <property type="component" value="Unassembled WGS sequence"/>
</dbReference>
<gene>
    <name evidence="1" type="ORF">RND71_009898</name>
</gene>
<proteinExistence type="predicted"/>